<dbReference type="InterPro" id="IPR002071">
    <property type="entry name" value="Thermonucl_AS"/>
</dbReference>
<dbReference type="PROSITE" id="PS50830">
    <property type="entry name" value="TNASE_3"/>
    <property type="match status" value="1"/>
</dbReference>
<evidence type="ECO:0000256" key="3">
    <source>
        <dbReference type="ARBA" id="ARBA00022801"/>
    </source>
</evidence>
<evidence type="ECO:0000256" key="1">
    <source>
        <dbReference type="ARBA" id="ARBA00022722"/>
    </source>
</evidence>
<comment type="caution">
    <text evidence="6">The sequence shown here is derived from an EMBL/GenBank/DDBJ whole genome shotgun (WGS) entry which is preliminary data.</text>
</comment>
<evidence type="ECO:0000313" key="7">
    <source>
        <dbReference type="Proteomes" id="UP001143362"/>
    </source>
</evidence>
<dbReference type="PANTHER" id="PTHR12302">
    <property type="entry name" value="EBNA2 BINDING PROTEIN P100"/>
    <property type="match status" value="1"/>
</dbReference>
<feature type="region of interest" description="Disordered" evidence="4">
    <location>
        <begin position="161"/>
        <end position="184"/>
    </location>
</feature>
<accession>A0ABT3THD1</accession>
<dbReference type="Proteomes" id="UP001143362">
    <property type="component" value="Unassembled WGS sequence"/>
</dbReference>
<reference evidence="6" key="1">
    <citation type="submission" date="2019-02" db="EMBL/GenBank/DDBJ databases">
        <authorList>
            <person name="Li S.-H."/>
        </authorList>
    </citation>
    <scope>NUCLEOTIDE SEQUENCE</scope>
    <source>
        <strain evidence="6">IMCC14734</strain>
    </source>
</reference>
<dbReference type="InterPro" id="IPR016071">
    <property type="entry name" value="Staphylococal_nuclease_OB-fold"/>
</dbReference>
<feature type="domain" description="TNase-like" evidence="5">
    <location>
        <begin position="34"/>
        <end position="170"/>
    </location>
</feature>
<dbReference type="InterPro" id="IPR035437">
    <property type="entry name" value="SNase_OB-fold_sf"/>
</dbReference>
<dbReference type="Pfam" id="PF00565">
    <property type="entry name" value="SNase"/>
    <property type="match status" value="1"/>
</dbReference>
<keyword evidence="3" id="KW-0378">Hydrolase</keyword>
<sequence length="184" mass="20423">MLQQANGTARSLLGAGHDSATAPPNTDSFGDVVVDIVVDVVAVIDGDTIDVIDSGGVKRKVRLSGIDAPEGDQPFGQESRNKLAQMVAGQSVRIEYTKLDRYGRVLGKVWVQPADCSRCGMTLNTNHAQLLAGLAWWYRYYAKEQSPEDRGRYESAEDEAKARRWGLWSDPQPINPYDWRNGRR</sequence>
<keyword evidence="2" id="KW-0255">Endonuclease</keyword>
<dbReference type="Gene3D" id="2.40.50.90">
    <property type="match status" value="1"/>
</dbReference>
<proteinExistence type="predicted"/>
<gene>
    <name evidence="6" type="ORF">EYC98_12635</name>
</gene>
<dbReference type="EMBL" id="SHNN01000002">
    <property type="protein sequence ID" value="MCX2981708.1"/>
    <property type="molecule type" value="Genomic_DNA"/>
</dbReference>
<keyword evidence="7" id="KW-1185">Reference proteome</keyword>
<dbReference type="PANTHER" id="PTHR12302:SF3">
    <property type="entry name" value="SERINE_THREONINE-PROTEIN KINASE 31"/>
    <property type="match status" value="1"/>
</dbReference>
<dbReference type="PROSITE" id="PS01284">
    <property type="entry name" value="TNASE_2"/>
    <property type="match status" value="1"/>
</dbReference>
<evidence type="ECO:0000256" key="4">
    <source>
        <dbReference type="SAM" id="MobiDB-lite"/>
    </source>
</evidence>
<name>A0ABT3THD1_9GAMM</name>
<keyword evidence="1" id="KW-0540">Nuclease</keyword>
<dbReference type="PROSITE" id="PS01123">
    <property type="entry name" value="TNASE_1"/>
    <property type="match status" value="1"/>
</dbReference>
<dbReference type="SUPFAM" id="SSF50199">
    <property type="entry name" value="Staphylococcal nuclease"/>
    <property type="match status" value="1"/>
</dbReference>
<protein>
    <submittedName>
        <fullName evidence="6">Nuclease</fullName>
    </submittedName>
</protein>
<evidence type="ECO:0000259" key="5">
    <source>
        <dbReference type="PROSITE" id="PS50830"/>
    </source>
</evidence>
<evidence type="ECO:0000313" key="6">
    <source>
        <dbReference type="EMBL" id="MCX2981708.1"/>
    </source>
</evidence>
<evidence type="ECO:0000256" key="2">
    <source>
        <dbReference type="ARBA" id="ARBA00022759"/>
    </source>
</evidence>
<organism evidence="6 7">
    <name type="scientific">Candidatus Litorirhabdus singularis</name>
    <dbReference type="NCBI Taxonomy" id="2518993"/>
    <lineage>
        <taxon>Bacteria</taxon>
        <taxon>Pseudomonadati</taxon>
        <taxon>Pseudomonadota</taxon>
        <taxon>Gammaproteobacteria</taxon>
        <taxon>Cellvibrionales</taxon>
        <taxon>Halieaceae</taxon>
        <taxon>Candidatus Litorirhabdus</taxon>
    </lineage>
</organism>
<dbReference type="SMART" id="SM00318">
    <property type="entry name" value="SNc"/>
    <property type="match status" value="1"/>
</dbReference>